<accession>A0ACB0YLT6</accession>
<dbReference type="EMBL" id="CAVMJV010000015">
    <property type="protein sequence ID" value="CAK5052882.1"/>
    <property type="molecule type" value="Genomic_DNA"/>
</dbReference>
<evidence type="ECO:0000313" key="2">
    <source>
        <dbReference type="Proteomes" id="UP001497535"/>
    </source>
</evidence>
<organism evidence="1 2">
    <name type="scientific">Meloidogyne enterolobii</name>
    <name type="common">Root-knot nematode worm</name>
    <name type="synonym">Meloidogyne mayaguensis</name>
    <dbReference type="NCBI Taxonomy" id="390850"/>
    <lineage>
        <taxon>Eukaryota</taxon>
        <taxon>Metazoa</taxon>
        <taxon>Ecdysozoa</taxon>
        <taxon>Nematoda</taxon>
        <taxon>Chromadorea</taxon>
        <taxon>Rhabditida</taxon>
        <taxon>Tylenchina</taxon>
        <taxon>Tylenchomorpha</taxon>
        <taxon>Tylenchoidea</taxon>
        <taxon>Meloidogynidae</taxon>
        <taxon>Meloidogyninae</taxon>
        <taxon>Meloidogyne</taxon>
    </lineage>
</organism>
<sequence length="79" mass="9211">MLFQAFVFLLATLFELAKSISRLLLLNRCRPPLILQFLYLSGRVFHKHQGRILNFVQNLQVLLEPLAQVAFVPFPKLFL</sequence>
<proteinExistence type="predicted"/>
<evidence type="ECO:0000313" key="1">
    <source>
        <dbReference type="EMBL" id="CAK5052882.1"/>
    </source>
</evidence>
<protein>
    <submittedName>
        <fullName evidence="1">Uncharacterized protein</fullName>
    </submittedName>
</protein>
<reference evidence="1" key="1">
    <citation type="submission" date="2023-11" db="EMBL/GenBank/DDBJ databases">
        <authorList>
            <person name="Poullet M."/>
        </authorList>
    </citation>
    <scope>NUCLEOTIDE SEQUENCE</scope>
    <source>
        <strain evidence="1">E1834</strain>
    </source>
</reference>
<name>A0ACB0YLT6_MELEN</name>
<comment type="caution">
    <text evidence="1">The sequence shown here is derived from an EMBL/GenBank/DDBJ whole genome shotgun (WGS) entry which is preliminary data.</text>
</comment>
<keyword evidence="2" id="KW-1185">Reference proteome</keyword>
<dbReference type="Proteomes" id="UP001497535">
    <property type="component" value="Unassembled WGS sequence"/>
</dbReference>
<gene>
    <name evidence="1" type="ORF">MENTE1834_LOCUS13976</name>
</gene>